<evidence type="ECO:0000313" key="2">
    <source>
        <dbReference type="Proteomes" id="UP000015546"/>
    </source>
</evidence>
<protein>
    <submittedName>
        <fullName evidence="1">Uncharacterized protein</fullName>
    </submittedName>
</protein>
<dbReference type="GeneID" id="16575442"/>
<dbReference type="EMBL" id="KF208639">
    <property type="protein sequence ID" value="AGT13552.1"/>
    <property type="molecule type" value="Genomic_DNA"/>
</dbReference>
<proteinExistence type="predicted"/>
<accession>S5Y6X4</accession>
<gene>
    <name evidence="1" type="primary">26</name>
    <name evidence="1" type="ORF">TROLL_26</name>
</gene>
<keyword evidence="2" id="KW-1185">Reference proteome</keyword>
<dbReference type="KEGG" id="vg:16575442"/>
<dbReference type="RefSeq" id="YP_008431099.1">
    <property type="nucleotide sequence ID" value="NC_022088.2"/>
</dbReference>
<dbReference type="Proteomes" id="UP000015546">
    <property type="component" value="Segment"/>
</dbReference>
<evidence type="ECO:0000313" key="1">
    <source>
        <dbReference type="EMBL" id="AGT13552.1"/>
    </source>
</evidence>
<sequence>MRGELLMEITTTKRYSDEVIRLAETFIKNGDLTLLNEETVRVAEVLGISPTILSVDVDWHIEDLIGL</sequence>
<reference evidence="1" key="1">
    <citation type="submission" date="2013-11" db="EMBL/GenBank/DDBJ databases">
        <authorList>
            <person name="Acha N."/>
            <person name="Ahmed A.J."/>
            <person name="Andrew J.C."/>
            <person name="Arusuraire T."/>
            <person name="Auman J.C."/>
            <person name="Badar F."/>
            <person name="Bello R."/>
            <person name="Bernabe S.M."/>
            <person name="Boateng S.K."/>
            <person name="Brawn M.S."/>
            <person name="Calos M.G."/>
            <person name="Chambers B.M."/>
            <person name="Chan S.K."/>
            <person name="Cheaves M."/>
            <person name="Cleary N.C."/>
            <person name="Czawlytko E.C."/>
            <person name="Gabriel T.W."/>
            <person name="Gao W."/>
            <person name="Gnatt I.Y."/>
            <person name="Gopala-Rao A.K."/>
            <person name="Group B.L."/>
            <person name="Haile S."/>
            <person name="Haupt C.W."/>
            <person name="Heinke M.L."/>
            <person name="Hodgson J.S."/>
            <person name="Howarth S.M."/>
            <person name="Ierardi B.R."/>
            <person name="Jacob-Sampson D.C."/>
            <person name="Jayasinghe N.S."/>
            <person name="Jiang A."/>
            <person name="Jones M."/>
            <person name="Kharel N."/>
            <person name="Kim E.H."/>
            <person name="Kim J.S."/>
            <person name="Kim J.S."/>
            <person name="Kim M."/>
            <person name="Kim T.W."/>
            <person name="Kim Y."/>
            <person name="Kirchner B.E."/>
            <person name="Ko E."/>
            <person name="Kumar A."/>
            <person name="Le D.N."/>
            <person name="Lo A."/>
            <person name="Lynott E.M."/>
            <person name="Mahmood A."/>
            <person name="Manzoor I.S."/>
            <person name="Marano G.L."/>
            <person name="Margulies Z.J."/>
            <person name="Mathew S."/>
            <person name="McClure A.L."/>
            <person name="McCollum B.J."/>
            <person name="Mckee R.C."/>
            <person name="Menisher T.W."/>
            <person name="Monroe M.K."/>
            <person name="Mosenkis E.V."/>
            <person name="Nagaradona C."/>
            <person name="Nelson V.D."/>
            <person name="Nnadi N.D."/>
            <person name="Okolo C."/>
            <person name="Opene B.A."/>
            <person name="Parmanov M."/>
            <person name="Parsons M.J."/>
            <person name="Patel D.B."/>
            <person name="Pham M."/>
            <person name="Raza S."/>
            <person name="Rein A.J."/>
            <person name="Retnakumar V."/>
            <person name="Seidman L.M."/>
            <person name="Sexton M.Jr."/>
            <person name="Shaw C.A."/>
            <person name="Sheth S.N."/>
            <person name="Shu C.W."/>
            <person name="Smith K.M."/>
            <person name="Tailor D.I."/>
            <person name="Teklu-Haile Y."/>
            <person name="Tewelde B.Z."/>
            <person name="Threatt J.C."/>
            <person name="Tong M.V."/>
            <person name="Turner K.N."/>
            <person name="Velasco R.T."/>
            <person name="Venida A.C."/>
            <person name="Walker L.M."/>
            <person name="Way M."/>
            <person name="Williams K.L."/>
            <person name="Witczak R.W."/>
            <person name="Won D."/>
            <person name="Zifa S."/>
            <person name="Zimmerman J.N."/>
            <person name="Adediran T.Y."/>
            <person name="Jeon M.-H."/>
            <person name="Shah M.R."/>
            <person name="Abete L.P."/>
            <person name="Cortes N."/>
            <person name="Nunn R."/>
            <person name="Somasundaram P."/>
            <person name="Caruso S.M."/>
            <person name="Erill I."/>
            <person name="Cresawn S.G."/>
            <person name="Russell D.A."/>
            <person name="Pope W.H."/>
            <person name="Jacobs-Sera D."/>
            <person name="Hendrix R.W."/>
            <person name="Hatfull G.F."/>
        </authorList>
    </citation>
    <scope>NUCLEOTIDE SEQUENCE [LARGE SCALE GENOMIC DNA]</scope>
</reference>
<organism evidence="1 2">
    <name type="scientific">Bacillus phage Troll</name>
    <dbReference type="NCBI Taxonomy" id="1382932"/>
    <lineage>
        <taxon>Viruses</taxon>
        <taxon>Duplodnaviria</taxon>
        <taxon>Heunggongvirae</taxon>
        <taxon>Uroviricota</taxon>
        <taxon>Caudoviricetes</taxon>
        <taxon>Herelleviridae</taxon>
        <taxon>Bastillevirinae</taxon>
        <taxon>Bequatrovirus</taxon>
        <taxon>Bequatrovirus troll</taxon>
    </lineage>
</organism>
<name>S5Y6X4_9CAUD</name>